<dbReference type="EMBL" id="JACCAU010000001">
    <property type="protein sequence ID" value="NYH19853.1"/>
    <property type="molecule type" value="Genomic_DNA"/>
</dbReference>
<comment type="subcellular location">
    <subcellularLocation>
        <location evidence="1">Membrane</location>
        <topology evidence="1">Multi-pass membrane protein</topology>
    </subcellularLocation>
</comment>
<dbReference type="Proteomes" id="UP000572540">
    <property type="component" value="Unassembled WGS sequence"/>
</dbReference>
<dbReference type="GO" id="GO:0005886">
    <property type="term" value="C:plasma membrane"/>
    <property type="evidence" value="ECO:0007669"/>
    <property type="project" value="TreeGrafter"/>
</dbReference>
<evidence type="ECO:0000256" key="6">
    <source>
        <dbReference type="SAM" id="Phobius"/>
    </source>
</evidence>
<dbReference type="Pfam" id="PF04138">
    <property type="entry name" value="GtrA_DPMS_TM"/>
    <property type="match status" value="1"/>
</dbReference>
<sequence length="123" mass="13675">MIVGIASNAVLYVLYLAATSMGIGHKVAMTCLFALGIVQTFFFNKNWSFQHSGQNGSTFIRYLAAYCAAYGINLAAMLIFVDRYHVSDRLVQAVMIVVVAAFMFVAQRLWVFPASSRSFVEQE</sequence>
<evidence type="ECO:0000313" key="8">
    <source>
        <dbReference type="EMBL" id="NYH19853.1"/>
    </source>
</evidence>
<organism evidence="8 9">
    <name type="scientific">Paraburkholderia bryophila</name>
    <dbReference type="NCBI Taxonomy" id="420952"/>
    <lineage>
        <taxon>Bacteria</taxon>
        <taxon>Pseudomonadati</taxon>
        <taxon>Pseudomonadota</taxon>
        <taxon>Betaproteobacteria</taxon>
        <taxon>Burkholderiales</taxon>
        <taxon>Burkholderiaceae</taxon>
        <taxon>Paraburkholderia</taxon>
    </lineage>
</organism>
<feature type="transmembrane region" description="Helical" evidence="6">
    <location>
        <begin position="93"/>
        <end position="111"/>
    </location>
</feature>
<dbReference type="InterPro" id="IPR051401">
    <property type="entry name" value="GtrA_CellWall_Glycosyl"/>
</dbReference>
<proteinExistence type="inferred from homology"/>
<feature type="domain" description="GtrA/DPMS transmembrane" evidence="7">
    <location>
        <begin position="2"/>
        <end position="112"/>
    </location>
</feature>
<keyword evidence="3 6" id="KW-0812">Transmembrane</keyword>
<comment type="similarity">
    <text evidence="2">Belongs to the GtrA family.</text>
</comment>
<dbReference type="PANTHER" id="PTHR38459">
    <property type="entry name" value="PROPHAGE BACTOPRENOL-LINKED GLUCOSE TRANSLOCASE HOMOLOG"/>
    <property type="match status" value="1"/>
</dbReference>
<dbReference type="RefSeq" id="WP_218911295.1">
    <property type="nucleotide sequence ID" value="NZ_JACCAU010000001.1"/>
</dbReference>
<evidence type="ECO:0000256" key="1">
    <source>
        <dbReference type="ARBA" id="ARBA00004141"/>
    </source>
</evidence>
<dbReference type="GO" id="GO:0000271">
    <property type="term" value="P:polysaccharide biosynthetic process"/>
    <property type="evidence" value="ECO:0007669"/>
    <property type="project" value="InterPro"/>
</dbReference>
<accession>A0A7Y9WHA5</accession>
<keyword evidence="5 6" id="KW-0472">Membrane</keyword>
<gene>
    <name evidence="8" type="ORF">GGD41_007081</name>
</gene>
<evidence type="ECO:0000256" key="2">
    <source>
        <dbReference type="ARBA" id="ARBA00009399"/>
    </source>
</evidence>
<feature type="transmembrane region" description="Helical" evidence="6">
    <location>
        <begin position="12"/>
        <end position="38"/>
    </location>
</feature>
<dbReference type="InterPro" id="IPR007267">
    <property type="entry name" value="GtrA_DPMS_TM"/>
</dbReference>
<reference evidence="8 9" key="1">
    <citation type="submission" date="2020-07" db="EMBL/GenBank/DDBJ databases">
        <title>Exploring microbial biodiversity for novel pathways involved in the catabolism of aromatic compounds derived from lignin.</title>
        <authorList>
            <person name="Elkins J."/>
        </authorList>
    </citation>
    <scope>NUCLEOTIDE SEQUENCE [LARGE SCALE GENOMIC DNA]</scope>
    <source>
        <strain evidence="8 9">H2C3B</strain>
    </source>
</reference>
<name>A0A7Y9WHA5_9BURK</name>
<comment type="caution">
    <text evidence="8">The sequence shown here is derived from an EMBL/GenBank/DDBJ whole genome shotgun (WGS) entry which is preliminary data.</text>
</comment>
<evidence type="ECO:0000259" key="7">
    <source>
        <dbReference type="Pfam" id="PF04138"/>
    </source>
</evidence>
<evidence type="ECO:0000256" key="4">
    <source>
        <dbReference type="ARBA" id="ARBA00022989"/>
    </source>
</evidence>
<protein>
    <submittedName>
        <fullName evidence="8">Putative flippase GtrA</fullName>
    </submittedName>
</protein>
<evidence type="ECO:0000313" key="9">
    <source>
        <dbReference type="Proteomes" id="UP000572540"/>
    </source>
</evidence>
<keyword evidence="4 6" id="KW-1133">Transmembrane helix</keyword>
<evidence type="ECO:0000256" key="3">
    <source>
        <dbReference type="ARBA" id="ARBA00022692"/>
    </source>
</evidence>
<dbReference type="PANTHER" id="PTHR38459:SF1">
    <property type="entry name" value="PROPHAGE BACTOPRENOL-LINKED GLUCOSE TRANSLOCASE HOMOLOG"/>
    <property type="match status" value="1"/>
</dbReference>
<feature type="transmembrane region" description="Helical" evidence="6">
    <location>
        <begin position="59"/>
        <end position="81"/>
    </location>
</feature>
<dbReference type="AlphaFoldDB" id="A0A7Y9WHA5"/>
<evidence type="ECO:0000256" key="5">
    <source>
        <dbReference type="ARBA" id="ARBA00023136"/>
    </source>
</evidence>